<gene>
    <name evidence="11" type="ORF">ONB1V03_LOCUS16167</name>
</gene>
<dbReference type="SUPFAM" id="SSF100895">
    <property type="entry name" value="Kazal-type serine protease inhibitors"/>
    <property type="match status" value="1"/>
</dbReference>
<feature type="transmembrane region" description="Helical" evidence="9">
    <location>
        <begin position="392"/>
        <end position="413"/>
    </location>
</feature>
<dbReference type="Pfam" id="PF03137">
    <property type="entry name" value="OATP"/>
    <property type="match status" value="1"/>
</dbReference>
<dbReference type="Gene3D" id="1.20.1250.20">
    <property type="entry name" value="MFS general substrate transporter like domains"/>
    <property type="match status" value="1"/>
</dbReference>
<feature type="region of interest" description="Disordered" evidence="8">
    <location>
        <begin position="428"/>
        <end position="449"/>
    </location>
</feature>
<organism evidence="11">
    <name type="scientific">Oppiella nova</name>
    <dbReference type="NCBI Taxonomy" id="334625"/>
    <lineage>
        <taxon>Eukaryota</taxon>
        <taxon>Metazoa</taxon>
        <taxon>Ecdysozoa</taxon>
        <taxon>Arthropoda</taxon>
        <taxon>Chelicerata</taxon>
        <taxon>Arachnida</taxon>
        <taxon>Acari</taxon>
        <taxon>Acariformes</taxon>
        <taxon>Sarcoptiformes</taxon>
        <taxon>Oribatida</taxon>
        <taxon>Brachypylina</taxon>
        <taxon>Oppioidea</taxon>
        <taxon>Oppiidae</taxon>
        <taxon>Oppiella</taxon>
    </lineage>
</organism>
<dbReference type="InterPro" id="IPR002350">
    <property type="entry name" value="Kazal_dom"/>
</dbReference>
<feature type="transmembrane region" description="Helical" evidence="9">
    <location>
        <begin position="29"/>
        <end position="51"/>
    </location>
</feature>
<sequence length="449" mass="49801">MLSSYCLTYYENPFLDPGIDRRDPRWVGAWWIGFIAIGTGILIFTIPMFLFPRSFTKSDNKTSDALNGNAIGNRSPAKVSQEKTVWERTLLLVKNPIYVCYVLGTAARLFAVLGYMTFKSKYIESEYKTSASTANLFSGVVPTATGVFLGGLFIRKFLPGPRVLTAFITIVEMIGAMGMFSALFLGCPQSQFAGTTLQSQFELQSQCNSQCQCSTKLFQPICGPDNITNYFSPCFAGFHIILDLSCNPSATPSANLYSDCDCFEGSATDGYCETDCGNNFHIYITLLGISNIIGCLAKTGNNIISLRIVRKEDKTFIPYPLVYGAVADASCLIWESSCGQKGNCWAYDTPTFRRRLHGLTLGLYFFGSLFDIINQELGNCWAYDTPTFRRRLHGLTLGLYFFGSLFDIIVIFLSSRIKNLYDDDVDGQESDSLSDMKLNTIGGQTSQPK</sequence>
<keyword evidence="4 9" id="KW-0812">Transmembrane</keyword>
<keyword evidence="7" id="KW-1015">Disulfide bond</keyword>
<comment type="similarity">
    <text evidence="2">Belongs to the organo anion transporter (TC 2.A.60) family.</text>
</comment>
<feature type="transmembrane region" description="Helical" evidence="9">
    <location>
        <begin position="166"/>
        <end position="186"/>
    </location>
</feature>
<keyword evidence="3" id="KW-1003">Cell membrane</keyword>
<dbReference type="InterPro" id="IPR036259">
    <property type="entry name" value="MFS_trans_sf"/>
</dbReference>
<dbReference type="InterPro" id="IPR004156">
    <property type="entry name" value="OATP"/>
</dbReference>
<dbReference type="OrthoDB" id="5062115at2759"/>
<dbReference type="GO" id="GO:0016323">
    <property type="term" value="C:basolateral plasma membrane"/>
    <property type="evidence" value="ECO:0007669"/>
    <property type="project" value="TreeGrafter"/>
</dbReference>
<dbReference type="PANTHER" id="PTHR11388">
    <property type="entry name" value="ORGANIC ANION TRANSPORTER"/>
    <property type="match status" value="1"/>
</dbReference>
<feature type="transmembrane region" description="Helical" evidence="9">
    <location>
        <begin position="98"/>
        <end position="116"/>
    </location>
</feature>
<evidence type="ECO:0000313" key="11">
    <source>
        <dbReference type="EMBL" id="CAD7659572.1"/>
    </source>
</evidence>
<feature type="transmembrane region" description="Helical" evidence="9">
    <location>
        <begin position="136"/>
        <end position="154"/>
    </location>
</feature>
<evidence type="ECO:0000256" key="4">
    <source>
        <dbReference type="ARBA" id="ARBA00022692"/>
    </source>
</evidence>
<proteinExistence type="inferred from homology"/>
<evidence type="ECO:0000259" key="10">
    <source>
        <dbReference type="PROSITE" id="PS51465"/>
    </source>
</evidence>
<accession>A0A7R9MGQ9</accession>
<evidence type="ECO:0000256" key="6">
    <source>
        <dbReference type="ARBA" id="ARBA00023136"/>
    </source>
</evidence>
<evidence type="ECO:0000313" key="12">
    <source>
        <dbReference type="Proteomes" id="UP000728032"/>
    </source>
</evidence>
<keyword evidence="12" id="KW-1185">Reference proteome</keyword>
<dbReference type="EMBL" id="OC932574">
    <property type="protein sequence ID" value="CAD7659572.1"/>
    <property type="molecule type" value="Genomic_DNA"/>
</dbReference>
<dbReference type="EMBL" id="CAJPVJ010017749">
    <property type="protein sequence ID" value="CAG2176734.1"/>
    <property type="molecule type" value="Genomic_DNA"/>
</dbReference>
<dbReference type="PROSITE" id="PS51465">
    <property type="entry name" value="KAZAL_2"/>
    <property type="match status" value="1"/>
</dbReference>
<reference evidence="11" key="1">
    <citation type="submission" date="2020-11" db="EMBL/GenBank/DDBJ databases">
        <authorList>
            <person name="Tran Van P."/>
        </authorList>
    </citation>
    <scope>NUCLEOTIDE SEQUENCE</scope>
</reference>
<dbReference type="InterPro" id="IPR036058">
    <property type="entry name" value="Kazal_dom_sf"/>
</dbReference>
<protein>
    <recommendedName>
        <fullName evidence="10">Kazal-like domain-containing protein</fullName>
    </recommendedName>
</protein>
<evidence type="ECO:0000256" key="9">
    <source>
        <dbReference type="SAM" id="Phobius"/>
    </source>
</evidence>
<name>A0A7R9MGQ9_9ACAR</name>
<keyword evidence="6 9" id="KW-0472">Membrane</keyword>
<evidence type="ECO:0000256" key="3">
    <source>
        <dbReference type="ARBA" id="ARBA00022475"/>
    </source>
</evidence>
<dbReference type="AlphaFoldDB" id="A0A7R9MGQ9"/>
<dbReference type="SUPFAM" id="SSF103473">
    <property type="entry name" value="MFS general substrate transporter"/>
    <property type="match status" value="1"/>
</dbReference>
<evidence type="ECO:0000256" key="5">
    <source>
        <dbReference type="ARBA" id="ARBA00022989"/>
    </source>
</evidence>
<comment type="subcellular location">
    <subcellularLocation>
        <location evidence="1">Cell membrane</location>
        <topology evidence="1">Multi-pass membrane protein</topology>
    </subcellularLocation>
</comment>
<feature type="non-terminal residue" evidence="11">
    <location>
        <position position="1"/>
    </location>
</feature>
<dbReference type="GO" id="GO:0043252">
    <property type="term" value="P:sodium-independent organic anion transport"/>
    <property type="evidence" value="ECO:0007669"/>
    <property type="project" value="TreeGrafter"/>
</dbReference>
<dbReference type="Proteomes" id="UP000728032">
    <property type="component" value="Unassembled WGS sequence"/>
</dbReference>
<keyword evidence="5 9" id="KW-1133">Transmembrane helix</keyword>
<evidence type="ECO:0000256" key="1">
    <source>
        <dbReference type="ARBA" id="ARBA00004651"/>
    </source>
</evidence>
<evidence type="ECO:0000256" key="7">
    <source>
        <dbReference type="ARBA" id="ARBA00023157"/>
    </source>
</evidence>
<feature type="domain" description="Kazal-like" evidence="10">
    <location>
        <begin position="201"/>
        <end position="264"/>
    </location>
</feature>
<dbReference type="PANTHER" id="PTHR11388:SF76">
    <property type="entry name" value="SOLUTE CARRIER ORGANIC ANION TRANSPORTER FAMILY MEMBER"/>
    <property type="match status" value="1"/>
</dbReference>
<evidence type="ECO:0000256" key="8">
    <source>
        <dbReference type="SAM" id="MobiDB-lite"/>
    </source>
</evidence>
<dbReference type="GO" id="GO:0015347">
    <property type="term" value="F:sodium-independent organic anion transmembrane transporter activity"/>
    <property type="evidence" value="ECO:0007669"/>
    <property type="project" value="TreeGrafter"/>
</dbReference>
<evidence type="ECO:0000256" key="2">
    <source>
        <dbReference type="ARBA" id="ARBA00009657"/>
    </source>
</evidence>